<gene>
    <name evidence="10" type="ORF">FJY86_00915</name>
</gene>
<protein>
    <recommendedName>
        <fullName evidence="2">protein-synthesizing GTPase</fullName>
        <ecNumber evidence="2">3.6.5.3</ecNumber>
    </recommendedName>
</protein>
<dbReference type="SUPFAM" id="SSF52540">
    <property type="entry name" value="P-loop containing nucleoside triphosphate hydrolases"/>
    <property type="match status" value="1"/>
</dbReference>
<keyword evidence="3 10" id="KW-0396">Initiation factor</keyword>
<feature type="domain" description="Tr-type G" evidence="9">
    <location>
        <begin position="2"/>
        <end position="197"/>
    </location>
</feature>
<accession>A0A8T4C6F7</accession>
<dbReference type="NCBIfam" id="NF003077">
    <property type="entry name" value="PRK04000.1"/>
    <property type="match status" value="1"/>
</dbReference>
<evidence type="ECO:0000256" key="5">
    <source>
        <dbReference type="ARBA" id="ARBA00022801"/>
    </source>
</evidence>
<comment type="caution">
    <text evidence="10">The sequence shown here is derived from an EMBL/GenBank/DDBJ whole genome shotgun (WGS) entry which is preliminary data.</text>
</comment>
<dbReference type="InterPro" id="IPR005225">
    <property type="entry name" value="Small_GTP-bd"/>
</dbReference>
<evidence type="ECO:0000256" key="6">
    <source>
        <dbReference type="ARBA" id="ARBA00022917"/>
    </source>
</evidence>
<dbReference type="Pfam" id="PF09173">
    <property type="entry name" value="eIF2_C"/>
    <property type="match status" value="1"/>
</dbReference>
<dbReference type="SUPFAM" id="SSF50447">
    <property type="entry name" value="Translation proteins"/>
    <property type="match status" value="1"/>
</dbReference>
<dbReference type="InterPro" id="IPR009000">
    <property type="entry name" value="Transl_B-barrel_sf"/>
</dbReference>
<dbReference type="InterPro" id="IPR044128">
    <property type="entry name" value="eIF2g_GTP-bd"/>
</dbReference>
<evidence type="ECO:0000313" key="10">
    <source>
        <dbReference type="EMBL" id="MBM3281887.1"/>
    </source>
</evidence>
<evidence type="ECO:0000256" key="1">
    <source>
        <dbReference type="ARBA" id="ARBA00005388"/>
    </source>
</evidence>
<proteinExistence type="inferred from homology"/>
<comment type="similarity">
    <text evidence="1">Belongs to the TRAFAC class translation factor GTPase superfamily. Classic translation factor GTPase family. EIF2G subfamily.</text>
</comment>
<dbReference type="GO" id="GO:0001731">
    <property type="term" value="P:formation of translation preinitiation complex"/>
    <property type="evidence" value="ECO:0007669"/>
    <property type="project" value="TreeGrafter"/>
</dbReference>
<dbReference type="InterPro" id="IPR050543">
    <property type="entry name" value="eIF2G"/>
</dbReference>
<evidence type="ECO:0000313" key="11">
    <source>
        <dbReference type="Proteomes" id="UP000774699"/>
    </source>
</evidence>
<dbReference type="NCBIfam" id="TIGR00231">
    <property type="entry name" value="small_GTP"/>
    <property type="match status" value="1"/>
</dbReference>
<dbReference type="CDD" id="cd01888">
    <property type="entry name" value="eIF2_gamma"/>
    <property type="match status" value="1"/>
</dbReference>
<organism evidence="10 11">
    <name type="scientific">Candidatus Iainarchaeum sp</name>
    <dbReference type="NCBI Taxonomy" id="3101447"/>
    <lineage>
        <taxon>Archaea</taxon>
        <taxon>Candidatus Iainarchaeota</taxon>
        <taxon>Candidatus Iainarchaeia</taxon>
        <taxon>Candidatus Iainarchaeales</taxon>
        <taxon>Candidatus Iainarchaeaceae</taxon>
        <taxon>Candidatus Iainarchaeum</taxon>
    </lineage>
</organism>
<evidence type="ECO:0000256" key="2">
    <source>
        <dbReference type="ARBA" id="ARBA00011986"/>
    </source>
</evidence>
<evidence type="ECO:0000256" key="7">
    <source>
        <dbReference type="ARBA" id="ARBA00023134"/>
    </source>
</evidence>
<dbReference type="InterPro" id="IPR044127">
    <property type="entry name" value="eIF2g_dom_2"/>
</dbReference>
<comment type="catalytic activity">
    <reaction evidence="8">
        <text>GTP + H2O = GDP + phosphate + H(+)</text>
        <dbReference type="Rhea" id="RHEA:19669"/>
        <dbReference type="ChEBI" id="CHEBI:15377"/>
        <dbReference type="ChEBI" id="CHEBI:15378"/>
        <dbReference type="ChEBI" id="CHEBI:37565"/>
        <dbReference type="ChEBI" id="CHEBI:43474"/>
        <dbReference type="ChEBI" id="CHEBI:58189"/>
        <dbReference type="EC" id="3.6.5.3"/>
    </reaction>
</comment>
<sequence>MQAEVNIGLTGHVDHGKTSLTKALSGKWTDTHSEELKRGISIRLGYADTTFYEYSNVNGLEKYGVHAEKNGHKGKVLRKVSFIDAPGHETLMTTMLSGAALMHGALLVIAANETCPQPRTAEHLLALQIGGIKNIIVVQNKVDLVDKTKAMQSYHEIKKFLKEYGYENAPIIPISANFNANIDVLINAIQTHIPTPHFDASKPLKMYISRSFDVNKPGTPIEKLQGGVLGGSIVQGTLSPHQKVEITPGVNGKPLLIEALSLNISSGHLNEARPGGLIAMGTTLDPGITSMDKFKGQIVCAPGTLPSPTDFLSIDFHELPRLLGEKLPYPHTKELMVLTIGTNTLAGEISLVKKNQIDMVLKGKMTIEKGQKIAISRRDKAGWRLAGWGVAR</sequence>
<keyword evidence="7" id="KW-0342">GTP-binding</keyword>
<dbReference type="AlphaFoldDB" id="A0A8T4C6F7"/>
<dbReference type="PROSITE" id="PS51722">
    <property type="entry name" value="G_TR_2"/>
    <property type="match status" value="1"/>
</dbReference>
<dbReference type="SUPFAM" id="SSF50465">
    <property type="entry name" value="EF-Tu/eEF-1alpha/eIF2-gamma C-terminal domain"/>
    <property type="match status" value="1"/>
</dbReference>
<dbReference type="Gene3D" id="3.40.50.300">
    <property type="entry name" value="P-loop containing nucleotide triphosphate hydrolases"/>
    <property type="match status" value="1"/>
</dbReference>
<dbReference type="InterPro" id="IPR009001">
    <property type="entry name" value="Transl_elong_EF1A/Init_IF2_C"/>
</dbReference>
<dbReference type="Proteomes" id="UP000774699">
    <property type="component" value="Unassembled WGS sequence"/>
</dbReference>
<dbReference type="InterPro" id="IPR015256">
    <property type="entry name" value="eIF2g_C"/>
</dbReference>
<dbReference type="EMBL" id="VGJJ01000003">
    <property type="protein sequence ID" value="MBM3281887.1"/>
    <property type="molecule type" value="Genomic_DNA"/>
</dbReference>
<evidence type="ECO:0000256" key="4">
    <source>
        <dbReference type="ARBA" id="ARBA00022741"/>
    </source>
</evidence>
<reference evidence="10" key="1">
    <citation type="submission" date="2019-03" db="EMBL/GenBank/DDBJ databases">
        <title>Lake Tanganyika Metagenome-Assembled Genomes (MAGs).</title>
        <authorList>
            <person name="Tran P."/>
        </authorList>
    </citation>
    <scope>NUCLEOTIDE SEQUENCE</scope>
    <source>
        <strain evidence="10">M_DeepCast_50m_m2_156</strain>
    </source>
</reference>
<keyword evidence="4" id="KW-0547">Nucleotide-binding</keyword>
<dbReference type="GO" id="GO:0005829">
    <property type="term" value="C:cytosol"/>
    <property type="evidence" value="ECO:0007669"/>
    <property type="project" value="TreeGrafter"/>
</dbReference>
<keyword evidence="6" id="KW-0648">Protein biosynthesis</keyword>
<dbReference type="PRINTS" id="PR00315">
    <property type="entry name" value="ELONGATNFCT"/>
</dbReference>
<dbReference type="GO" id="GO:0005525">
    <property type="term" value="F:GTP binding"/>
    <property type="evidence" value="ECO:0007669"/>
    <property type="project" value="UniProtKB-KW"/>
</dbReference>
<dbReference type="EC" id="3.6.5.3" evidence="2"/>
<evidence type="ECO:0000256" key="8">
    <source>
        <dbReference type="ARBA" id="ARBA00048107"/>
    </source>
</evidence>
<dbReference type="InterPro" id="IPR027417">
    <property type="entry name" value="P-loop_NTPase"/>
</dbReference>
<dbReference type="PANTHER" id="PTHR42854:SF3">
    <property type="entry name" value="EUKARYOTIC TRANSLATION INITIATION FACTOR 2 SUBUNIT 3-RELATED"/>
    <property type="match status" value="1"/>
</dbReference>
<dbReference type="Gene3D" id="2.40.30.10">
    <property type="entry name" value="Translation factors"/>
    <property type="match status" value="2"/>
</dbReference>
<evidence type="ECO:0000256" key="3">
    <source>
        <dbReference type="ARBA" id="ARBA00022540"/>
    </source>
</evidence>
<keyword evidence="5" id="KW-0378">Hydrolase</keyword>
<dbReference type="InterPro" id="IPR000795">
    <property type="entry name" value="T_Tr_GTP-bd_dom"/>
</dbReference>
<dbReference type="GO" id="GO:0003743">
    <property type="term" value="F:translation initiation factor activity"/>
    <property type="evidence" value="ECO:0007669"/>
    <property type="project" value="UniProtKB-KW"/>
</dbReference>
<dbReference type="CDD" id="cd03688">
    <property type="entry name" value="eIF2_gamma_II"/>
    <property type="match status" value="1"/>
</dbReference>
<evidence type="ECO:0000259" key="9">
    <source>
        <dbReference type="PROSITE" id="PS51722"/>
    </source>
</evidence>
<name>A0A8T4C6F7_9ARCH</name>
<dbReference type="PANTHER" id="PTHR42854">
    <property type="entry name" value="EUKARYOTIC TRANSLATION INITIATION FACTOR 2 SUBUNIT 3 FAMILY MEMBER"/>
    <property type="match status" value="1"/>
</dbReference>
<dbReference type="Pfam" id="PF00009">
    <property type="entry name" value="GTP_EFTU"/>
    <property type="match status" value="1"/>
</dbReference>
<dbReference type="GO" id="GO:0000049">
    <property type="term" value="F:tRNA binding"/>
    <property type="evidence" value="ECO:0007669"/>
    <property type="project" value="InterPro"/>
</dbReference>
<dbReference type="GO" id="GO:0003924">
    <property type="term" value="F:GTPase activity"/>
    <property type="evidence" value="ECO:0007669"/>
    <property type="project" value="InterPro"/>
</dbReference>